<evidence type="ECO:0000313" key="2">
    <source>
        <dbReference type="EMBL" id="ADL08277.1"/>
    </source>
</evidence>
<dbReference type="Proteomes" id="UP000000272">
    <property type="component" value="Chromosome"/>
</dbReference>
<evidence type="ECO:0000313" key="3">
    <source>
        <dbReference type="Proteomes" id="UP000000272"/>
    </source>
</evidence>
<proteinExistence type="predicted"/>
<dbReference type="SMART" id="SM00834">
    <property type="entry name" value="CxxC_CXXC_SSSS"/>
    <property type="match status" value="1"/>
</dbReference>
<gene>
    <name evidence="2" type="ordered locus">Toce_1532</name>
</gene>
<sequence>MPLYDFVCSDCNAKRSVIIDYKDKEGLELICVHCGGVMRASSVALFSFVKPGGKHPANREITKPCGHTLHCRCAAVKQKGPNPFEKKSIKFQFMFREIFPELFYLQ</sequence>
<dbReference type="OrthoDB" id="9813321at2"/>
<keyword evidence="3" id="KW-1185">Reference proteome</keyword>
<evidence type="ECO:0000259" key="1">
    <source>
        <dbReference type="SMART" id="SM00834"/>
    </source>
</evidence>
<dbReference type="RefSeq" id="WP_013276307.1">
    <property type="nucleotide sequence ID" value="NC_014377.1"/>
</dbReference>
<dbReference type="eggNOG" id="ENOG503326C">
    <property type="taxonomic scope" value="Bacteria"/>
</dbReference>
<feature type="domain" description="Putative regulatory protein FmdB zinc ribbon" evidence="1">
    <location>
        <begin position="1"/>
        <end position="42"/>
    </location>
</feature>
<dbReference type="STRING" id="555079.Toce_1532"/>
<dbReference type="HOGENOM" id="CLU_2301313_0_0_9"/>
<dbReference type="InterPro" id="IPR013429">
    <property type="entry name" value="Regulatory_FmdB_Zinc_ribbon"/>
</dbReference>
<dbReference type="KEGG" id="toc:Toce_1532"/>
<reference evidence="2 3" key="1">
    <citation type="journal article" date="2010" name="Stand. Genomic Sci.">
        <title>Complete genome sequence of Thermosediminibacter oceani type strain (JW/IW-1228P).</title>
        <authorList>
            <person name="Pitluck S."/>
            <person name="Yasawong M."/>
            <person name="Munk C."/>
            <person name="Nolan M."/>
            <person name="Lapidus A."/>
            <person name="Lucas S."/>
            <person name="Glavina Del Rio T."/>
            <person name="Tice H."/>
            <person name="Cheng J.F."/>
            <person name="Bruce D."/>
            <person name="Detter C."/>
            <person name="Tapia R."/>
            <person name="Han C."/>
            <person name="Goodwin L."/>
            <person name="Liolios K."/>
            <person name="Ivanova N."/>
            <person name="Mavromatis K."/>
            <person name="Mikhailova N."/>
            <person name="Pati A."/>
            <person name="Chen A."/>
            <person name="Palaniappan K."/>
            <person name="Land M."/>
            <person name="Hauser L."/>
            <person name="Chang Y.J."/>
            <person name="Jeffries C.D."/>
            <person name="Rohde M."/>
            <person name="Spring S."/>
            <person name="Sikorski J."/>
            <person name="Goker M."/>
            <person name="Woyke T."/>
            <person name="Bristow J."/>
            <person name="Eisen J.A."/>
            <person name="Markowitz V."/>
            <person name="Hugenholtz P."/>
            <person name="Kyrpides N.C."/>
            <person name="Klenk H.P."/>
        </authorList>
    </citation>
    <scope>NUCLEOTIDE SEQUENCE [LARGE SCALE GENOMIC DNA]</scope>
    <source>
        <strain evidence="3">ATCC BAA-1034 / DSM 16646 / JW/IW-1228P</strain>
    </source>
</reference>
<dbReference type="EMBL" id="CP002131">
    <property type="protein sequence ID" value="ADL08277.1"/>
    <property type="molecule type" value="Genomic_DNA"/>
</dbReference>
<protein>
    <recommendedName>
        <fullName evidence="1">Putative regulatory protein FmdB zinc ribbon domain-containing protein</fullName>
    </recommendedName>
</protein>
<name>D9RY53_THEOJ</name>
<accession>D9RY53</accession>
<dbReference type="AlphaFoldDB" id="D9RY53"/>
<organism evidence="2 3">
    <name type="scientific">Thermosediminibacter oceani (strain ATCC BAA-1034 / DSM 16646 / JW/IW-1228P)</name>
    <dbReference type="NCBI Taxonomy" id="555079"/>
    <lineage>
        <taxon>Bacteria</taxon>
        <taxon>Bacillati</taxon>
        <taxon>Bacillota</taxon>
        <taxon>Clostridia</taxon>
        <taxon>Thermosediminibacterales</taxon>
        <taxon>Thermosediminibacteraceae</taxon>
        <taxon>Thermosediminibacter</taxon>
    </lineage>
</organism>